<evidence type="ECO:0000313" key="2">
    <source>
        <dbReference type="Proteomes" id="UP000732399"/>
    </source>
</evidence>
<proteinExistence type="predicted"/>
<dbReference type="RefSeq" id="WP_168133596.1">
    <property type="nucleotide sequence ID" value="NZ_JAAVJH010000003.1"/>
</dbReference>
<sequence>MRYSYDESKRARVLQDRGLDLADAALVFEGFYLSHADPKHSRDEQRTITVGMMRDEVVVLVVWTPRPGERRIITMWKANDKERRHYHEQRRRHG</sequence>
<dbReference type="Proteomes" id="UP000732399">
    <property type="component" value="Unassembled WGS sequence"/>
</dbReference>
<keyword evidence="2" id="KW-1185">Reference proteome</keyword>
<accession>A0ABX1CNU3</accession>
<organism evidence="1 2">
    <name type="scientific">Sphingomonas corticis</name>
    <dbReference type="NCBI Taxonomy" id="2722791"/>
    <lineage>
        <taxon>Bacteria</taxon>
        <taxon>Pseudomonadati</taxon>
        <taxon>Pseudomonadota</taxon>
        <taxon>Alphaproteobacteria</taxon>
        <taxon>Sphingomonadales</taxon>
        <taxon>Sphingomonadaceae</taxon>
        <taxon>Sphingomonas</taxon>
    </lineage>
</organism>
<evidence type="ECO:0000313" key="1">
    <source>
        <dbReference type="EMBL" id="NJR78052.1"/>
    </source>
</evidence>
<dbReference type="InterPro" id="IPR038573">
    <property type="entry name" value="BrnT_sf"/>
</dbReference>
<dbReference type="Gene3D" id="3.10.450.530">
    <property type="entry name" value="Ribonuclease toxin, BrnT, of type II toxin-antitoxin system"/>
    <property type="match status" value="1"/>
</dbReference>
<comment type="caution">
    <text evidence="1">The sequence shown here is derived from an EMBL/GenBank/DDBJ whole genome shotgun (WGS) entry which is preliminary data.</text>
</comment>
<dbReference type="EMBL" id="JAAVJH010000003">
    <property type="protein sequence ID" value="NJR78052.1"/>
    <property type="molecule type" value="Genomic_DNA"/>
</dbReference>
<dbReference type="Pfam" id="PF04365">
    <property type="entry name" value="BrnT_toxin"/>
    <property type="match status" value="1"/>
</dbReference>
<dbReference type="InterPro" id="IPR007460">
    <property type="entry name" value="BrnT_toxin"/>
</dbReference>
<name>A0ABX1CNU3_9SPHN</name>
<protein>
    <submittedName>
        <fullName evidence="1">BrnT family toxin</fullName>
    </submittedName>
</protein>
<reference evidence="1 2" key="1">
    <citation type="submission" date="2020-03" db="EMBL/GenBank/DDBJ databases">
        <authorList>
            <person name="Wang L."/>
            <person name="He N."/>
            <person name="Li Y."/>
            <person name="Fang Y."/>
            <person name="Zhang F."/>
        </authorList>
    </citation>
    <scope>NUCLEOTIDE SEQUENCE [LARGE SCALE GENOMIC DNA]</scope>
    <source>
        <strain evidence="1 2">36D10-4-7</strain>
    </source>
</reference>
<gene>
    <name evidence="1" type="ORF">HBH26_05400</name>
</gene>